<dbReference type="InterPro" id="IPR006108">
    <property type="entry name" value="3HC_DH_C"/>
</dbReference>
<evidence type="ECO:0000313" key="9">
    <source>
        <dbReference type="EMBL" id="SEJ88514.1"/>
    </source>
</evidence>
<dbReference type="InterPro" id="IPR006180">
    <property type="entry name" value="3-OHacyl-CoA_DH_CS"/>
</dbReference>
<feature type="binding site" evidence="5">
    <location>
        <position position="119"/>
    </location>
    <ligand>
        <name>CoA</name>
        <dbReference type="ChEBI" id="CHEBI:57287"/>
    </ligand>
</feature>
<dbReference type="Gene3D" id="1.10.1040.10">
    <property type="entry name" value="N-(1-d-carboxylethyl)-l-norvaline Dehydrogenase, domain 2"/>
    <property type="match status" value="1"/>
</dbReference>
<dbReference type="SUPFAM" id="SSF48179">
    <property type="entry name" value="6-phosphogluconate dehydrogenase C-terminal domain-like"/>
    <property type="match status" value="1"/>
</dbReference>
<dbReference type="EMBL" id="FNZM01000010">
    <property type="protein sequence ID" value="SEJ88514.1"/>
    <property type="molecule type" value="Genomic_DNA"/>
</dbReference>
<dbReference type="InterPro" id="IPR008927">
    <property type="entry name" value="6-PGluconate_DH-like_C_sf"/>
</dbReference>
<dbReference type="InterPro" id="IPR006176">
    <property type="entry name" value="3-OHacyl-CoA_DH_NAD-bd"/>
</dbReference>
<keyword evidence="11" id="KW-1185">Reference proteome</keyword>
<comment type="caution">
    <text evidence="9">The sequence shown here is derived from an EMBL/GenBank/DDBJ whole genome shotgun (WGS) entry which is preliminary data.</text>
</comment>
<dbReference type="Proteomes" id="UP000247515">
    <property type="component" value="Unassembled WGS sequence"/>
</dbReference>
<feature type="binding site" evidence="4">
    <location>
        <position position="92"/>
    </location>
    <ligand>
        <name>NAD(+)</name>
        <dbReference type="ChEBI" id="CHEBI:57540"/>
    </ligand>
</feature>
<accession>A0A1A5XDI6</accession>
<dbReference type="PIRSF" id="PIRSF000105">
    <property type="entry name" value="HCDH"/>
    <property type="match status" value="1"/>
</dbReference>
<dbReference type="OrthoDB" id="5287258at2"/>
<dbReference type="Pfam" id="PF02737">
    <property type="entry name" value="3HCDH_N"/>
    <property type="match status" value="1"/>
</dbReference>
<name>A0A1A5XDI6_9BURK</name>
<protein>
    <submittedName>
        <fullName evidence="9">3-hydroxyacyl-CoA dehydrogenase</fullName>
    </submittedName>
</protein>
<dbReference type="PANTHER" id="PTHR48075:SF5">
    <property type="entry name" value="3-HYDROXYBUTYRYL-COA DEHYDROGENASE"/>
    <property type="match status" value="1"/>
</dbReference>
<feature type="binding site" evidence="4">
    <location>
        <begin position="10"/>
        <end position="15"/>
    </location>
    <ligand>
        <name>NAD(+)</name>
        <dbReference type="ChEBI" id="CHEBI:57540"/>
    </ligand>
</feature>
<dbReference type="PANTHER" id="PTHR48075">
    <property type="entry name" value="3-HYDROXYACYL-COA DEHYDROGENASE FAMILY PROTEIN"/>
    <property type="match status" value="1"/>
</dbReference>
<evidence type="ECO:0000313" key="10">
    <source>
        <dbReference type="Proteomes" id="UP000183529"/>
    </source>
</evidence>
<feature type="binding site" evidence="4">
    <location>
        <position position="119"/>
    </location>
    <ligand>
        <name>NAD(+)</name>
        <dbReference type="ChEBI" id="CHEBI:57540"/>
    </ligand>
</feature>
<gene>
    <name evidence="8" type="ORF">C7400_11423</name>
    <name evidence="9" type="ORF">SAMN05216550_1109</name>
</gene>
<feature type="binding site" evidence="4">
    <location>
        <position position="143"/>
    </location>
    <ligand>
        <name>NAD(+)</name>
        <dbReference type="ChEBI" id="CHEBI:57540"/>
    </ligand>
</feature>
<evidence type="ECO:0000259" key="7">
    <source>
        <dbReference type="Pfam" id="PF02737"/>
    </source>
</evidence>
<evidence type="ECO:0000313" key="11">
    <source>
        <dbReference type="Proteomes" id="UP000247515"/>
    </source>
</evidence>
<evidence type="ECO:0000259" key="6">
    <source>
        <dbReference type="Pfam" id="PF00725"/>
    </source>
</evidence>
<sequence length="286" mass="30029">MAIETVGIVGAGTMGNGIAQAVAVAGLKALMIDVNDAALAKGVATLTHSLERLVSKGKLDAGVRDAALKRIETSTDYQRLASADLVIEAATENAELKTRILKQIESAARADAVIASNTSSISITALATTLADPSRFIGMHFFNPVPMMPLVEVIRGLQTSPAVAESVRELAQRLGKTPIGVKNAPGFVVNRILVPMINEAFFVLAEGIASAEEIDAGMKLGANHPIGPLALADLIGLDVCLSVMDVFLKDFGDSKYRACPLLREMVAAGQLGRKTGRGVYSYDKVS</sequence>
<evidence type="ECO:0000256" key="4">
    <source>
        <dbReference type="PIRSR" id="PIRSR000105-2"/>
    </source>
</evidence>
<evidence type="ECO:0000256" key="2">
    <source>
        <dbReference type="ARBA" id="ARBA00023002"/>
    </source>
</evidence>
<feature type="domain" description="3-hydroxyacyl-CoA dehydrogenase C-terminal" evidence="6">
    <location>
        <begin position="186"/>
        <end position="282"/>
    </location>
</feature>
<keyword evidence="2" id="KW-0560">Oxidoreductase</keyword>
<reference evidence="9 10" key="1">
    <citation type="submission" date="2016-10" db="EMBL/GenBank/DDBJ databases">
        <authorList>
            <person name="Varghese N."/>
            <person name="Submissions S."/>
        </authorList>
    </citation>
    <scope>NUCLEOTIDE SEQUENCE [LARGE SCALE GENOMIC DNA]</scope>
    <source>
        <strain evidence="9 10">LMG 22274</strain>
    </source>
</reference>
<dbReference type="InterPro" id="IPR013328">
    <property type="entry name" value="6PGD_dom2"/>
</dbReference>
<feature type="domain" description="3-hydroxyacyl-CoA dehydrogenase NAD binding" evidence="7">
    <location>
        <begin position="5"/>
        <end position="183"/>
    </location>
</feature>
<dbReference type="SUPFAM" id="SSF51735">
    <property type="entry name" value="NAD(P)-binding Rossmann-fold domains"/>
    <property type="match status" value="1"/>
</dbReference>
<evidence type="ECO:0000313" key="8">
    <source>
        <dbReference type="EMBL" id="PXX13768.1"/>
    </source>
</evidence>
<dbReference type="GO" id="GO:0070403">
    <property type="term" value="F:NAD+ binding"/>
    <property type="evidence" value="ECO:0007669"/>
    <property type="project" value="InterPro"/>
</dbReference>
<feature type="binding site" evidence="5">
    <location>
        <position position="56"/>
    </location>
    <ligand>
        <name>CoA</name>
        <dbReference type="ChEBI" id="CHEBI:57287"/>
    </ligand>
</feature>
<evidence type="ECO:0000256" key="1">
    <source>
        <dbReference type="ARBA" id="ARBA00009463"/>
    </source>
</evidence>
<dbReference type="InterPro" id="IPR036291">
    <property type="entry name" value="NAD(P)-bd_dom_sf"/>
</dbReference>
<evidence type="ECO:0000256" key="5">
    <source>
        <dbReference type="PIRSR" id="PIRSR000105-3"/>
    </source>
</evidence>
<dbReference type="AlphaFoldDB" id="A0A1A5XDI6"/>
<feature type="binding site" evidence="4">
    <location>
        <position position="33"/>
    </location>
    <ligand>
        <name>NAD(+)</name>
        <dbReference type="ChEBI" id="CHEBI:57540"/>
    </ligand>
</feature>
<feature type="binding site" evidence="4">
    <location>
        <position position="274"/>
    </location>
    <ligand>
        <name>NAD(+)</name>
        <dbReference type="ChEBI" id="CHEBI:57540"/>
    </ligand>
</feature>
<dbReference type="PROSITE" id="PS00067">
    <property type="entry name" value="3HCDH"/>
    <property type="match status" value="1"/>
</dbReference>
<evidence type="ECO:0000256" key="3">
    <source>
        <dbReference type="PIRSR" id="PIRSR000105-1"/>
    </source>
</evidence>
<dbReference type="Proteomes" id="UP000183529">
    <property type="component" value="Unassembled WGS sequence"/>
</dbReference>
<dbReference type="EMBL" id="QJJV01000014">
    <property type="protein sequence ID" value="PXX13768.1"/>
    <property type="molecule type" value="Genomic_DNA"/>
</dbReference>
<dbReference type="Gene3D" id="3.40.50.720">
    <property type="entry name" value="NAD(P)-binding Rossmann-like Domain"/>
    <property type="match status" value="1"/>
</dbReference>
<dbReference type="RefSeq" id="WP_065060336.1">
    <property type="nucleotide sequence ID" value="NZ_CADFGN010000010.1"/>
</dbReference>
<organism evidence="9 10">
    <name type="scientific">Paraburkholderia tropica</name>
    <dbReference type="NCBI Taxonomy" id="92647"/>
    <lineage>
        <taxon>Bacteria</taxon>
        <taxon>Pseudomonadati</taxon>
        <taxon>Pseudomonadota</taxon>
        <taxon>Betaproteobacteria</taxon>
        <taxon>Burkholderiales</taxon>
        <taxon>Burkholderiaceae</taxon>
        <taxon>Paraburkholderia</taxon>
    </lineage>
</organism>
<feature type="site" description="Important for catalytic activity" evidence="3">
    <location>
        <position position="140"/>
    </location>
</feature>
<comment type="similarity">
    <text evidence="1">Belongs to the 3-hydroxyacyl-CoA dehydrogenase family.</text>
</comment>
<dbReference type="GO" id="GO:0016616">
    <property type="term" value="F:oxidoreductase activity, acting on the CH-OH group of donors, NAD or NADP as acceptor"/>
    <property type="evidence" value="ECO:0007669"/>
    <property type="project" value="InterPro"/>
</dbReference>
<dbReference type="InterPro" id="IPR022694">
    <property type="entry name" value="3-OHacyl-CoA_DH"/>
</dbReference>
<feature type="binding site" evidence="4">
    <location>
        <position position="97"/>
    </location>
    <ligand>
        <name>NAD(+)</name>
        <dbReference type="ChEBI" id="CHEBI:57540"/>
    </ligand>
</feature>
<dbReference type="FunFam" id="3.40.50.720:FF:000009">
    <property type="entry name" value="Fatty oxidation complex, alpha subunit"/>
    <property type="match status" value="1"/>
</dbReference>
<dbReference type="NCBIfam" id="NF004474">
    <property type="entry name" value="PRK05808.1"/>
    <property type="match status" value="1"/>
</dbReference>
<keyword evidence="4" id="KW-0520">NAD</keyword>
<proteinExistence type="inferred from homology"/>
<feature type="binding site" evidence="5">
    <location>
        <position position="49"/>
    </location>
    <ligand>
        <name>CoA</name>
        <dbReference type="ChEBI" id="CHEBI:57287"/>
    </ligand>
</feature>
<dbReference type="Pfam" id="PF00725">
    <property type="entry name" value="3HCDH"/>
    <property type="match status" value="1"/>
</dbReference>
<dbReference type="GO" id="GO:0006631">
    <property type="term" value="P:fatty acid metabolic process"/>
    <property type="evidence" value="ECO:0007669"/>
    <property type="project" value="InterPro"/>
</dbReference>
<reference evidence="8 11" key="2">
    <citation type="submission" date="2018-05" db="EMBL/GenBank/DDBJ databases">
        <title>Genomic Encyclopedia of Type Strains, Phase IV (KMG-V): Genome sequencing to study the core and pangenomes of soil and plant-associated prokaryotes.</title>
        <authorList>
            <person name="Whitman W."/>
        </authorList>
    </citation>
    <scope>NUCLEOTIDE SEQUENCE [LARGE SCALE GENOMIC DNA]</scope>
    <source>
        <strain evidence="8 11">SIr-6563</strain>
    </source>
</reference>